<sequence length="265" mass="29293">MKNERLNGKIVVITGASGGLGEQIARQCARNGANLYLLARSQGRLEQISTSIREQYKVKCTTIRLDITQYEQIPSVFQRIYEEAGKIDVLVNNSGYGIFAEAENIKIADVEGMFAVNVIGLIACTKEVIPSMCKQQSGQIINIASQAGKLATPKSSVYSASKHAVLGFTNSLRMEMSIYGVQVMSVNPGPIRTTFFDKADPSGSYLENLGRYMLDTEKVAANIIASMLTNRREINMPRWMDIAGTLHTLMPRVVERVGRKAFFKK</sequence>
<proteinExistence type="inferred from homology"/>
<dbReference type="STRING" id="1348624.GCA_001591545_00875"/>
<gene>
    <name evidence="4" type="ORF">NCTC4824_01799</name>
</gene>
<organism evidence="4 5">
    <name type="scientific">Lederbergia lenta</name>
    <name type="common">Bacillus lentus</name>
    <dbReference type="NCBI Taxonomy" id="1467"/>
    <lineage>
        <taxon>Bacteria</taxon>
        <taxon>Bacillati</taxon>
        <taxon>Bacillota</taxon>
        <taxon>Bacilli</taxon>
        <taxon>Bacillales</taxon>
        <taxon>Bacillaceae</taxon>
        <taxon>Lederbergia</taxon>
    </lineage>
</organism>
<dbReference type="GO" id="GO:0016020">
    <property type="term" value="C:membrane"/>
    <property type="evidence" value="ECO:0007669"/>
    <property type="project" value="TreeGrafter"/>
</dbReference>
<reference evidence="4 5" key="1">
    <citation type="submission" date="2018-06" db="EMBL/GenBank/DDBJ databases">
        <authorList>
            <consortium name="Pathogen Informatics"/>
            <person name="Doyle S."/>
        </authorList>
    </citation>
    <scope>NUCLEOTIDE SEQUENCE [LARGE SCALE GENOMIC DNA]</scope>
    <source>
        <strain evidence="4 5">NCTC4824</strain>
    </source>
</reference>
<dbReference type="Pfam" id="PF00106">
    <property type="entry name" value="adh_short"/>
    <property type="match status" value="1"/>
</dbReference>
<dbReference type="Proteomes" id="UP000249134">
    <property type="component" value="Chromosome 1"/>
</dbReference>
<name>A0A2X4Z6Z8_LEDLE</name>
<dbReference type="EC" id="1.-.-.-" evidence="4"/>
<evidence type="ECO:0000313" key="5">
    <source>
        <dbReference type="Proteomes" id="UP000249134"/>
    </source>
</evidence>
<evidence type="ECO:0000256" key="1">
    <source>
        <dbReference type="ARBA" id="ARBA00006484"/>
    </source>
</evidence>
<keyword evidence="5" id="KW-1185">Reference proteome</keyword>
<dbReference type="SUPFAM" id="SSF51735">
    <property type="entry name" value="NAD(P)-binding Rossmann-fold domains"/>
    <property type="match status" value="1"/>
</dbReference>
<dbReference type="FunFam" id="3.40.50.720:FF:000047">
    <property type="entry name" value="NADP-dependent L-serine/L-allo-threonine dehydrogenase"/>
    <property type="match status" value="1"/>
</dbReference>
<evidence type="ECO:0000313" key="4">
    <source>
        <dbReference type="EMBL" id="SQI56404.1"/>
    </source>
</evidence>
<dbReference type="PRINTS" id="PR00081">
    <property type="entry name" value="GDHRDH"/>
</dbReference>
<dbReference type="AlphaFoldDB" id="A0A2X4Z6Z8"/>
<dbReference type="Gene3D" id="3.40.50.720">
    <property type="entry name" value="NAD(P)-binding Rossmann-like Domain"/>
    <property type="match status" value="1"/>
</dbReference>
<protein>
    <submittedName>
        <fullName evidence="4">Short-chain dehydrogenase/reductase SDR</fullName>
        <ecNumber evidence="4">1.-.-.-</ecNumber>
    </submittedName>
</protein>
<comment type="similarity">
    <text evidence="1 3">Belongs to the short-chain dehydrogenases/reductases (SDR) family.</text>
</comment>
<dbReference type="PANTHER" id="PTHR44196:SF1">
    <property type="entry name" value="DEHYDROGENASE_REDUCTASE SDR FAMILY MEMBER 7B"/>
    <property type="match status" value="1"/>
</dbReference>
<dbReference type="RefSeq" id="WP_066137537.1">
    <property type="nucleotide sequence ID" value="NZ_CBCSGM010000001.1"/>
</dbReference>
<evidence type="ECO:0000256" key="3">
    <source>
        <dbReference type="RuleBase" id="RU000363"/>
    </source>
</evidence>
<dbReference type="EMBL" id="LS483476">
    <property type="protein sequence ID" value="SQI56404.1"/>
    <property type="molecule type" value="Genomic_DNA"/>
</dbReference>
<evidence type="ECO:0000256" key="2">
    <source>
        <dbReference type="ARBA" id="ARBA00023002"/>
    </source>
</evidence>
<dbReference type="PIRSF" id="PIRSF000126">
    <property type="entry name" value="11-beta-HSD1"/>
    <property type="match status" value="1"/>
</dbReference>
<dbReference type="GO" id="GO:0016616">
    <property type="term" value="F:oxidoreductase activity, acting on the CH-OH group of donors, NAD or NADP as acceptor"/>
    <property type="evidence" value="ECO:0007669"/>
    <property type="project" value="UniProtKB-ARBA"/>
</dbReference>
<dbReference type="InterPro" id="IPR020904">
    <property type="entry name" value="Sc_DH/Rdtase_CS"/>
</dbReference>
<dbReference type="InterPro" id="IPR002347">
    <property type="entry name" value="SDR_fam"/>
</dbReference>
<dbReference type="PRINTS" id="PR00080">
    <property type="entry name" value="SDRFAMILY"/>
</dbReference>
<dbReference type="PANTHER" id="PTHR44196">
    <property type="entry name" value="DEHYDROGENASE/REDUCTASE SDR FAMILY MEMBER 7B"/>
    <property type="match status" value="1"/>
</dbReference>
<dbReference type="InterPro" id="IPR036291">
    <property type="entry name" value="NAD(P)-bd_dom_sf"/>
</dbReference>
<keyword evidence="2 4" id="KW-0560">Oxidoreductase</keyword>
<dbReference type="PROSITE" id="PS00061">
    <property type="entry name" value="ADH_SHORT"/>
    <property type="match status" value="1"/>
</dbReference>
<accession>A0A2X4Z6Z8</accession>
<dbReference type="KEGG" id="blen:NCTC4824_01799"/>